<dbReference type="GO" id="GO:0005524">
    <property type="term" value="F:ATP binding"/>
    <property type="evidence" value="ECO:0007669"/>
    <property type="project" value="UniProtKB-KW"/>
</dbReference>
<comment type="subcellular location">
    <subcellularLocation>
        <location evidence="1">Cell membrane</location>
        <topology evidence="1">Peripheral membrane protein</topology>
    </subcellularLocation>
</comment>
<reference evidence="12 14" key="2">
    <citation type="submission" date="2019-02" db="EMBL/GenBank/DDBJ databases">
        <authorList>
            <consortium name="Pathogen Informatics"/>
        </authorList>
    </citation>
    <scope>NUCLEOTIDE SEQUENCE [LARGE SCALE GENOMIC DNA]</scope>
    <source>
        <strain evidence="12 14">3012STDY7078520</strain>
    </source>
</reference>
<dbReference type="SUPFAM" id="SSF52540">
    <property type="entry name" value="P-loop containing nucleoside triphosphate hydrolases"/>
    <property type="match status" value="2"/>
</dbReference>
<dbReference type="Gene3D" id="3.40.50.300">
    <property type="entry name" value="P-loop containing nucleotide triphosphate hydrolases"/>
    <property type="match status" value="2"/>
</dbReference>
<gene>
    <name evidence="12" type="primary">gsiA_7</name>
    <name evidence="10" type="ORF">B8X04_08220</name>
    <name evidence="11" type="ORF">I6G59_15750</name>
    <name evidence="12" type="ORF">NCTC12391_02559</name>
</gene>
<dbReference type="GO" id="GO:0016887">
    <property type="term" value="F:ATP hydrolysis activity"/>
    <property type="evidence" value="ECO:0007669"/>
    <property type="project" value="InterPro"/>
</dbReference>
<organism evidence="10 13">
    <name type="scientific">Brevibacterium casei</name>
    <dbReference type="NCBI Taxonomy" id="33889"/>
    <lineage>
        <taxon>Bacteria</taxon>
        <taxon>Bacillati</taxon>
        <taxon>Actinomycetota</taxon>
        <taxon>Actinomycetes</taxon>
        <taxon>Micrococcales</taxon>
        <taxon>Brevibacteriaceae</taxon>
        <taxon>Brevibacterium</taxon>
    </lineage>
</organism>
<dbReference type="CDD" id="cd03257">
    <property type="entry name" value="ABC_NikE_OppD_transporters"/>
    <property type="match status" value="2"/>
</dbReference>
<keyword evidence="6 10" id="KW-0067">ATP-binding</keyword>
<accession>A0A269ZFH4</accession>
<dbReference type="InterPro" id="IPR017871">
    <property type="entry name" value="ABC_transporter-like_CS"/>
</dbReference>
<dbReference type="NCBIfam" id="NF008453">
    <property type="entry name" value="PRK11308.1"/>
    <property type="match status" value="3"/>
</dbReference>
<dbReference type="Pfam" id="PF00005">
    <property type="entry name" value="ABC_tran"/>
    <property type="match status" value="2"/>
</dbReference>
<evidence type="ECO:0000313" key="15">
    <source>
        <dbReference type="Proteomes" id="UP000594979"/>
    </source>
</evidence>
<evidence type="ECO:0000313" key="14">
    <source>
        <dbReference type="Proteomes" id="UP000386281"/>
    </source>
</evidence>
<dbReference type="PROSITE" id="PS50893">
    <property type="entry name" value="ABC_TRANSPORTER_2"/>
    <property type="match status" value="2"/>
</dbReference>
<dbReference type="InterPro" id="IPR013563">
    <property type="entry name" value="Oligopep_ABC_C"/>
</dbReference>
<reference evidence="10 13" key="1">
    <citation type="submission" date="2017-04" db="EMBL/GenBank/DDBJ databases">
        <title>Kefir bacterial isolates.</title>
        <authorList>
            <person name="Kim Y."/>
            <person name="Blasche S."/>
            <person name="Patil K.R."/>
        </authorList>
    </citation>
    <scope>NUCLEOTIDE SEQUENCE [LARGE SCALE GENOMIC DNA]</scope>
    <source>
        <strain evidence="10 13">OG2</strain>
    </source>
</reference>
<evidence type="ECO:0000313" key="12">
    <source>
        <dbReference type="EMBL" id="VEW14418.1"/>
    </source>
</evidence>
<keyword evidence="7" id="KW-0472">Membrane</keyword>
<evidence type="ECO:0000259" key="9">
    <source>
        <dbReference type="PROSITE" id="PS50893"/>
    </source>
</evidence>
<dbReference type="EMBL" id="CAACXN010000015">
    <property type="protein sequence ID" value="VEW14418.1"/>
    <property type="molecule type" value="Genomic_DNA"/>
</dbReference>
<dbReference type="AlphaFoldDB" id="A0A269ZFH4"/>
<dbReference type="Proteomes" id="UP000594979">
    <property type="component" value="Chromosome"/>
</dbReference>
<dbReference type="RefSeq" id="WP_095375959.1">
    <property type="nucleotide sequence ID" value="NZ_CAACXN010000015.1"/>
</dbReference>
<dbReference type="EC" id="3.6.3.-" evidence="12"/>
<dbReference type="InterPro" id="IPR050388">
    <property type="entry name" value="ABC_Ni/Peptide_Import"/>
</dbReference>
<feature type="region of interest" description="Disordered" evidence="8">
    <location>
        <begin position="290"/>
        <end position="329"/>
    </location>
</feature>
<dbReference type="InterPro" id="IPR003439">
    <property type="entry name" value="ABC_transporter-like_ATP-bd"/>
</dbReference>
<name>A0A269ZFH4_9MICO</name>
<evidence type="ECO:0000256" key="3">
    <source>
        <dbReference type="ARBA" id="ARBA00022448"/>
    </source>
</evidence>
<keyword evidence="12" id="KW-0378">Hydrolase</keyword>
<feature type="domain" description="ABC transporter" evidence="9">
    <location>
        <begin position="334"/>
        <end position="575"/>
    </location>
</feature>
<dbReference type="Proteomes" id="UP000386281">
    <property type="component" value="Unassembled WGS sequence"/>
</dbReference>
<evidence type="ECO:0000313" key="13">
    <source>
        <dbReference type="Proteomes" id="UP000216867"/>
    </source>
</evidence>
<dbReference type="InterPro" id="IPR027417">
    <property type="entry name" value="P-loop_NTPase"/>
</dbReference>
<evidence type="ECO:0000256" key="7">
    <source>
        <dbReference type="ARBA" id="ARBA00023136"/>
    </source>
</evidence>
<evidence type="ECO:0000313" key="11">
    <source>
        <dbReference type="EMBL" id="QPS33374.1"/>
    </source>
</evidence>
<evidence type="ECO:0000256" key="8">
    <source>
        <dbReference type="SAM" id="MobiDB-lite"/>
    </source>
</evidence>
<evidence type="ECO:0000256" key="5">
    <source>
        <dbReference type="ARBA" id="ARBA00022741"/>
    </source>
</evidence>
<dbReference type="Pfam" id="PF08352">
    <property type="entry name" value="oligo_HPY"/>
    <property type="match status" value="2"/>
</dbReference>
<reference evidence="11 15" key="3">
    <citation type="submission" date="2020-12" db="EMBL/GenBank/DDBJ databases">
        <title>FDA dAtabase for Regulatory Grade micrObial Sequences (FDA-ARGOS): Supporting development and validation of Infectious Disease Dx tests.</title>
        <authorList>
            <person name="Sproer C."/>
            <person name="Gronow S."/>
            <person name="Severitt S."/>
            <person name="Schroder I."/>
            <person name="Tallon L."/>
            <person name="Sadzewicz L."/>
            <person name="Zhao X."/>
            <person name="Boylan J."/>
            <person name="Ott S."/>
            <person name="Bowen H."/>
            <person name="Vavikolanu K."/>
            <person name="Mehta A."/>
            <person name="Aluvathingal J."/>
            <person name="Nadendla S."/>
            <person name="Lowell S."/>
            <person name="Myers T."/>
            <person name="Yan Y."/>
            <person name="Sichtig H."/>
        </authorList>
    </citation>
    <scope>NUCLEOTIDE SEQUENCE [LARGE SCALE GENOMIC DNA]</scope>
    <source>
        <strain evidence="11 15">FDAARGOS_902</strain>
    </source>
</reference>
<dbReference type="KEGG" id="bcau:I6G59_15750"/>
<comment type="similarity">
    <text evidence="2">Belongs to the ABC transporter superfamily.</text>
</comment>
<sequence length="596" mass="62869">MTSPHPALRYRDYSVSFGSRQVTRDVSFDLVPGSILALVGESGSGKSVTALAPLGLVPGASESGSVLLCAEEGTAAPAGPAPASAGPAPASATEGVDLVGLDQERLRAIRGERVGVVFQEPMSAFNPMFRVGHQIAEAVRAHTRRPGPDLGERVVRQLRTVGLRDPEQVARAFPHELSGGQLQRAMIALATINSPQVLIADEPTTALDVTVQTGILDLLLAQAQAGQAVLLITHDMGVVADIADRVAVMKDGRIVETGPVSRIFSAPTSAYTRELLAAVPRLSAVVARRDDSPAEAAAGSRTDAGSRADVGPRAGVESRAAAGSATGPVPAAELRHATVVHRSSGRRVVALDDVSLVVPAGQITGLVGESGSGKSTIANVLTGGQALTSGEAFVDGELVTTRPNRRQRRHRAEVGVVFQDPRGSLNPRRSVGSQIAEPLRVHTDLRTRQIEARVIELLTDVQLPADFAERYPHELSGGQRQRVAIARALALRPKLLIADEPTSALDVSVQRGVLRLLADLHEVREFACLFISHDLAVVEQLASSVIVLRDGRIVEEGSSRQVLTDPQQPYTRELIESAPVPDPAVQAARRAARLAA</sequence>
<dbReference type="PANTHER" id="PTHR43297:SF2">
    <property type="entry name" value="DIPEPTIDE TRANSPORT ATP-BINDING PROTEIN DPPD"/>
    <property type="match status" value="1"/>
</dbReference>
<proteinExistence type="inferred from homology"/>
<dbReference type="PROSITE" id="PS00211">
    <property type="entry name" value="ABC_TRANSPORTER_1"/>
    <property type="match status" value="2"/>
</dbReference>
<evidence type="ECO:0000256" key="2">
    <source>
        <dbReference type="ARBA" id="ARBA00005417"/>
    </source>
</evidence>
<keyword evidence="4" id="KW-1003">Cell membrane</keyword>
<protein>
    <submittedName>
        <fullName evidence="10">ABC transporter ATP-binding protein</fullName>
    </submittedName>
    <submittedName>
        <fullName evidence="12">Glutathione import ATP-binding protein GsiA</fullName>
        <ecNumber evidence="12">3.6.3.-</ecNumber>
    </submittedName>
</protein>
<dbReference type="PANTHER" id="PTHR43297">
    <property type="entry name" value="OLIGOPEPTIDE TRANSPORT ATP-BINDING PROTEIN APPD"/>
    <property type="match status" value="1"/>
</dbReference>
<evidence type="ECO:0000256" key="6">
    <source>
        <dbReference type="ARBA" id="ARBA00022840"/>
    </source>
</evidence>
<dbReference type="Proteomes" id="UP000216867">
    <property type="component" value="Unassembled WGS sequence"/>
</dbReference>
<dbReference type="InterPro" id="IPR003593">
    <property type="entry name" value="AAA+_ATPase"/>
</dbReference>
<dbReference type="EMBL" id="CP065682">
    <property type="protein sequence ID" value="QPS33374.1"/>
    <property type="molecule type" value="Genomic_DNA"/>
</dbReference>
<feature type="domain" description="ABC transporter" evidence="9">
    <location>
        <begin position="8"/>
        <end position="276"/>
    </location>
</feature>
<dbReference type="EMBL" id="NCWY01000006">
    <property type="protein sequence ID" value="PAK95726.1"/>
    <property type="molecule type" value="Genomic_DNA"/>
</dbReference>
<evidence type="ECO:0000313" key="10">
    <source>
        <dbReference type="EMBL" id="PAK95726.1"/>
    </source>
</evidence>
<dbReference type="GO" id="GO:0015833">
    <property type="term" value="P:peptide transport"/>
    <property type="evidence" value="ECO:0007669"/>
    <property type="project" value="InterPro"/>
</dbReference>
<dbReference type="SMART" id="SM00382">
    <property type="entry name" value="AAA"/>
    <property type="match status" value="2"/>
</dbReference>
<keyword evidence="3" id="KW-0813">Transport</keyword>
<evidence type="ECO:0000256" key="4">
    <source>
        <dbReference type="ARBA" id="ARBA00022475"/>
    </source>
</evidence>
<keyword evidence="5" id="KW-0547">Nucleotide-binding</keyword>
<evidence type="ECO:0000256" key="1">
    <source>
        <dbReference type="ARBA" id="ARBA00004202"/>
    </source>
</evidence>
<dbReference type="GO" id="GO:0005886">
    <property type="term" value="C:plasma membrane"/>
    <property type="evidence" value="ECO:0007669"/>
    <property type="project" value="UniProtKB-SubCell"/>
</dbReference>